<evidence type="ECO:0000313" key="3">
    <source>
        <dbReference type="Proteomes" id="UP001341840"/>
    </source>
</evidence>
<evidence type="ECO:0000313" key="2">
    <source>
        <dbReference type="EMBL" id="MED6204260.1"/>
    </source>
</evidence>
<proteinExistence type="predicted"/>
<evidence type="ECO:0008006" key="4">
    <source>
        <dbReference type="Google" id="ProtNLM"/>
    </source>
</evidence>
<feature type="coiled-coil region" evidence="1">
    <location>
        <begin position="139"/>
        <end position="183"/>
    </location>
</feature>
<dbReference type="EMBL" id="JASCZI010241672">
    <property type="protein sequence ID" value="MED6204260.1"/>
    <property type="molecule type" value="Genomic_DNA"/>
</dbReference>
<comment type="caution">
    <text evidence="2">The sequence shown here is derived from an EMBL/GenBank/DDBJ whole genome shotgun (WGS) entry which is preliminary data.</text>
</comment>
<dbReference type="Proteomes" id="UP001341840">
    <property type="component" value="Unassembled WGS sequence"/>
</dbReference>
<reference evidence="2 3" key="1">
    <citation type="journal article" date="2023" name="Plants (Basel)">
        <title>Bridging the Gap: Combining Genomics and Transcriptomics Approaches to Understand Stylosanthes scabra, an Orphan Legume from the Brazilian Caatinga.</title>
        <authorList>
            <person name="Ferreira-Neto J.R.C."/>
            <person name="da Silva M.D."/>
            <person name="Binneck E."/>
            <person name="de Melo N.F."/>
            <person name="da Silva R.H."/>
            <person name="de Melo A.L.T.M."/>
            <person name="Pandolfi V."/>
            <person name="Bustamante F.O."/>
            <person name="Brasileiro-Vidal A.C."/>
            <person name="Benko-Iseppon A.M."/>
        </authorList>
    </citation>
    <scope>NUCLEOTIDE SEQUENCE [LARGE SCALE GENOMIC DNA]</scope>
    <source>
        <tissue evidence="2">Leaves</tissue>
    </source>
</reference>
<keyword evidence="1" id="KW-0175">Coiled coil</keyword>
<name>A0ABU6Y4P1_9FABA</name>
<evidence type="ECO:0000256" key="1">
    <source>
        <dbReference type="SAM" id="Coils"/>
    </source>
</evidence>
<dbReference type="PANTHER" id="PTHR34676:SF8">
    <property type="entry name" value="TRANSMEMBRANE PROTEIN"/>
    <property type="match status" value="1"/>
</dbReference>
<dbReference type="PANTHER" id="PTHR34676">
    <property type="entry name" value="DUF4219 DOMAIN-CONTAINING PROTEIN-RELATED"/>
    <property type="match status" value="1"/>
</dbReference>
<keyword evidence="3" id="KW-1185">Reference proteome</keyword>
<accession>A0ABU6Y4P1</accession>
<gene>
    <name evidence="2" type="ORF">PIB30_007731</name>
</gene>
<protein>
    <recommendedName>
        <fullName evidence="4">Gag-pol polyprotein</fullName>
    </recommendedName>
</protein>
<organism evidence="2 3">
    <name type="scientific">Stylosanthes scabra</name>
    <dbReference type="NCBI Taxonomy" id="79078"/>
    <lineage>
        <taxon>Eukaryota</taxon>
        <taxon>Viridiplantae</taxon>
        <taxon>Streptophyta</taxon>
        <taxon>Embryophyta</taxon>
        <taxon>Tracheophyta</taxon>
        <taxon>Spermatophyta</taxon>
        <taxon>Magnoliopsida</taxon>
        <taxon>eudicotyledons</taxon>
        <taxon>Gunneridae</taxon>
        <taxon>Pentapetalae</taxon>
        <taxon>rosids</taxon>
        <taxon>fabids</taxon>
        <taxon>Fabales</taxon>
        <taxon>Fabaceae</taxon>
        <taxon>Papilionoideae</taxon>
        <taxon>50 kb inversion clade</taxon>
        <taxon>dalbergioids sensu lato</taxon>
        <taxon>Dalbergieae</taxon>
        <taxon>Pterocarpus clade</taxon>
        <taxon>Stylosanthes</taxon>
    </lineage>
</organism>
<sequence>MRVWIRAQDARIWKIVEEGYQIPTKKKIQKVNGKGVEVEVHKPQSEWTDEDWKKMSSSNKAINFLHCALTQDVYMIISSCKTTKEIWDKLNVTYEEDKRKAYVSMENEDDSSTTSDEDEDANICFISNEYEVNDSNYSNNELQDAYDKLLEEFVKVSQENSVIKKINAELQKENEVLKSENITLGKVKTNSTNDTCKSYKHSREILKLGLLRVEWLNSLVEIIYREVLDSSALVVKTQIIHGIVYLNP</sequence>
<dbReference type="Pfam" id="PF14223">
    <property type="entry name" value="Retrotran_gag_2"/>
    <property type="match status" value="1"/>
</dbReference>